<dbReference type="Pfam" id="PF00708">
    <property type="entry name" value="Acylphosphatase"/>
    <property type="match status" value="1"/>
</dbReference>
<evidence type="ECO:0000313" key="8">
    <source>
        <dbReference type="Proteomes" id="UP000287394"/>
    </source>
</evidence>
<reference evidence="7 8" key="1">
    <citation type="journal article" date="2019" name="Int. J. Syst. Evol. Microbiol.">
        <title>Capsulimonas corticalis gen. nov., sp. nov., an aerobic capsulated bacterium, of a novel bacterial order, Capsulimonadales ord. nov., of the class Armatimonadia of the phylum Armatimonadetes.</title>
        <authorList>
            <person name="Li J."/>
            <person name="Kudo C."/>
            <person name="Tonouchi A."/>
        </authorList>
    </citation>
    <scope>NUCLEOTIDE SEQUENCE [LARGE SCALE GENOMIC DNA]</scope>
    <source>
        <strain evidence="7 8">AX-7</strain>
    </source>
</reference>
<feature type="active site" evidence="5">
    <location>
        <position position="37"/>
    </location>
</feature>
<dbReference type="InterPro" id="IPR001792">
    <property type="entry name" value="Acylphosphatase-like_dom"/>
</dbReference>
<evidence type="ECO:0000256" key="1">
    <source>
        <dbReference type="ARBA" id="ARBA00005614"/>
    </source>
</evidence>
<evidence type="ECO:0000313" key="7">
    <source>
        <dbReference type="EMBL" id="BDI28419.1"/>
    </source>
</evidence>
<feature type="active site" evidence="5">
    <location>
        <position position="19"/>
    </location>
</feature>
<gene>
    <name evidence="7" type="ORF">CCAX7_004700</name>
</gene>
<dbReference type="EC" id="3.6.1.7" evidence="2 5"/>
<dbReference type="PROSITE" id="PS00150">
    <property type="entry name" value="ACYLPHOSPHATASE_1"/>
    <property type="match status" value="1"/>
</dbReference>
<dbReference type="PRINTS" id="PR00112">
    <property type="entry name" value="ACYLPHPHTASE"/>
</dbReference>
<evidence type="ECO:0000256" key="5">
    <source>
        <dbReference type="PROSITE-ProRule" id="PRU00520"/>
    </source>
</evidence>
<dbReference type="GO" id="GO:0003998">
    <property type="term" value="F:acylphosphatase activity"/>
    <property type="evidence" value="ECO:0007669"/>
    <property type="project" value="UniProtKB-EC"/>
</dbReference>
<dbReference type="KEGG" id="ccot:CCAX7_004700"/>
<dbReference type="PANTHER" id="PTHR47268:SF4">
    <property type="entry name" value="ACYLPHOSPHATASE"/>
    <property type="match status" value="1"/>
</dbReference>
<dbReference type="Gene3D" id="3.30.70.100">
    <property type="match status" value="1"/>
</dbReference>
<dbReference type="InterPro" id="IPR036046">
    <property type="entry name" value="Acylphosphatase-like_dom_sf"/>
</dbReference>
<dbReference type="OrthoDB" id="9808093at2"/>
<dbReference type="FunCoup" id="A0A402D2T4">
    <property type="interactions" value="201"/>
</dbReference>
<name>A0A402D2T4_9BACT</name>
<protein>
    <recommendedName>
        <fullName evidence="3 5">acylphosphatase</fullName>
        <ecNumber evidence="2 5">3.6.1.7</ecNumber>
    </recommendedName>
</protein>
<accession>A0A402D2T4</accession>
<dbReference type="EMBL" id="AP025739">
    <property type="protein sequence ID" value="BDI28419.1"/>
    <property type="molecule type" value="Genomic_DNA"/>
</dbReference>
<dbReference type="PANTHER" id="PTHR47268">
    <property type="entry name" value="ACYLPHOSPHATASE"/>
    <property type="match status" value="1"/>
</dbReference>
<dbReference type="SUPFAM" id="SSF54975">
    <property type="entry name" value="Acylphosphatase/BLUF domain-like"/>
    <property type="match status" value="1"/>
</dbReference>
<organism evidence="7 8">
    <name type="scientific">Capsulimonas corticalis</name>
    <dbReference type="NCBI Taxonomy" id="2219043"/>
    <lineage>
        <taxon>Bacteria</taxon>
        <taxon>Bacillati</taxon>
        <taxon>Armatimonadota</taxon>
        <taxon>Armatimonadia</taxon>
        <taxon>Capsulimonadales</taxon>
        <taxon>Capsulimonadaceae</taxon>
        <taxon>Capsulimonas</taxon>
    </lineage>
</organism>
<evidence type="ECO:0000256" key="2">
    <source>
        <dbReference type="ARBA" id="ARBA00012150"/>
    </source>
</evidence>
<dbReference type="InterPro" id="IPR017968">
    <property type="entry name" value="Acylphosphatase_CS"/>
</dbReference>
<dbReference type="AlphaFoldDB" id="A0A402D2T4"/>
<evidence type="ECO:0000256" key="4">
    <source>
        <dbReference type="ARBA" id="ARBA00047645"/>
    </source>
</evidence>
<evidence type="ECO:0000256" key="3">
    <source>
        <dbReference type="ARBA" id="ARBA00015991"/>
    </source>
</evidence>
<sequence>MVKSVQAHVSGQVQGVGFRYYAVHVANELGVVGAVRNTPDGGVEANAEGEEGVLSQFVSALERGPHTAHVDSVTTAWGEPVGGYSGFTAV</sequence>
<dbReference type="PROSITE" id="PS51160">
    <property type="entry name" value="ACYLPHOSPHATASE_3"/>
    <property type="match status" value="1"/>
</dbReference>
<dbReference type="InterPro" id="IPR020456">
    <property type="entry name" value="Acylphosphatase"/>
</dbReference>
<proteinExistence type="inferred from homology"/>
<dbReference type="Proteomes" id="UP000287394">
    <property type="component" value="Chromosome"/>
</dbReference>
<dbReference type="RefSeq" id="WP_119323837.1">
    <property type="nucleotide sequence ID" value="NZ_AP025739.1"/>
</dbReference>
<evidence type="ECO:0000256" key="6">
    <source>
        <dbReference type="RuleBase" id="RU004168"/>
    </source>
</evidence>
<comment type="similarity">
    <text evidence="1 6">Belongs to the acylphosphatase family.</text>
</comment>
<comment type="catalytic activity">
    <reaction evidence="4 5">
        <text>an acyl phosphate + H2O = a carboxylate + phosphate + H(+)</text>
        <dbReference type="Rhea" id="RHEA:14965"/>
        <dbReference type="ChEBI" id="CHEBI:15377"/>
        <dbReference type="ChEBI" id="CHEBI:15378"/>
        <dbReference type="ChEBI" id="CHEBI:29067"/>
        <dbReference type="ChEBI" id="CHEBI:43474"/>
        <dbReference type="ChEBI" id="CHEBI:59918"/>
        <dbReference type="EC" id="3.6.1.7"/>
    </reaction>
</comment>
<keyword evidence="5" id="KW-0378">Hydrolase</keyword>
<keyword evidence="8" id="KW-1185">Reference proteome</keyword>